<dbReference type="GO" id="GO:0009307">
    <property type="term" value="P:DNA restriction-modification system"/>
    <property type="evidence" value="ECO:0007669"/>
    <property type="project" value="UniProtKB-KW"/>
</dbReference>
<gene>
    <name evidence="12" type="ORF">EHQ17_15620</name>
</gene>
<comment type="subunit">
    <text evidence="10">The type I restriction/modification system is composed of three polypeptides R, M and S.</text>
</comment>
<evidence type="ECO:0000256" key="6">
    <source>
        <dbReference type="ARBA" id="ARBA00022759"/>
    </source>
</evidence>
<dbReference type="Gene3D" id="3.40.50.300">
    <property type="entry name" value="P-loop containing nucleotide triphosphate hydrolases"/>
    <property type="match status" value="2"/>
</dbReference>
<proteinExistence type="inferred from homology"/>
<dbReference type="InterPro" id="IPR007409">
    <property type="entry name" value="Restrct_endonuc_type1_HsdR_N"/>
</dbReference>
<evidence type="ECO:0000256" key="7">
    <source>
        <dbReference type="ARBA" id="ARBA00022801"/>
    </source>
</evidence>
<keyword evidence="4 10" id="KW-0547">Nucleotide-binding</keyword>
<reference evidence="12" key="1">
    <citation type="journal article" date="2019" name="PLoS Negl. Trop. Dis.">
        <title>Revisiting the worldwide diversity of Leptospira species in the environment.</title>
        <authorList>
            <person name="Vincent A.T."/>
            <person name="Schiettekatte O."/>
            <person name="Bourhy P."/>
            <person name="Veyrier F.J."/>
            <person name="Picardeau M."/>
        </authorList>
    </citation>
    <scope>NUCLEOTIDE SEQUENCE [LARGE SCALE GENOMIC DNA]</scope>
    <source>
        <strain evidence="12">201800299</strain>
    </source>
</reference>
<accession>A0A5F1YY49</accession>
<dbReference type="RefSeq" id="WP_135591760.1">
    <property type="nucleotide sequence ID" value="NZ_RQEZ01000093.1"/>
</dbReference>
<evidence type="ECO:0000259" key="11">
    <source>
        <dbReference type="PROSITE" id="PS51192"/>
    </source>
</evidence>
<dbReference type="GO" id="GO:0009035">
    <property type="term" value="F:type I site-specific deoxyribonuclease activity"/>
    <property type="evidence" value="ECO:0007669"/>
    <property type="project" value="UniProtKB-EC"/>
</dbReference>
<dbReference type="PROSITE" id="PS51192">
    <property type="entry name" value="HELICASE_ATP_BIND_1"/>
    <property type="match status" value="1"/>
</dbReference>
<dbReference type="Pfam" id="PF22679">
    <property type="entry name" value="T1R_D3-like"/>
    <property type="match status" value="1"/>
</dbReference>
<evidence type="ECO:0000256" key="5">
    <source>
        <dbReference type="ARBA" id="ARBA00022747"/>
    </source>
</evidence>
<dbReference type="InterPro" id="IPR055180">
    <property type="entry name" value="HsdR_RecA-like_helicase_dom_2"/>
</dbReference>
<name>A0A5F1YY49_9LEPT</name>
<keyword evidence="8 10" id="KW-0067">ATP-binding</keyword>
<dbReference type="EC" id="3.1.21.3" evidence="10"/>
<dbReference type="InterPro" id="IPR014001">
    <property type="entry name" value="Helicase_ATP-bd"/>
</dbReference>
<dbReference type="CDD" id="cd18030">
    <property type="entry name" value="DEXHc_RE_I_HsdR"/>
    <property type="match status" value="1"/>
</dbReference>
<dbReference type="CDD" id="cd18800">
    <property type="entry name" value="SF2_C_EcoR124I-like"/>
    <property type="match status" value="1"/>
</dbReference>
<evidence type="ECO:0000256" key="10">
    <source>
        <dbReference type="RuleBase" id="RU364115"/>
    </source>
</evidence>
<dbReference type="SMART" id="SM00487">
    <property type="entry name" value="DEXDc"/>
    <property type="match status" value="1"/>
</dbReference>
<keyword evidence="5 10" id="KW-0680">Restriction system</keyword>
<dbReference type="InterPro" id="IPR004473">
    <property type="entry name" value="Restrct_endonuc_typeI_HsdR"/>
</dbReference>
<evidence type="ECO:0000256" key="2">
    <source>
        <dbReference type="ARBA" id="ARBA00008598"/>
    </source>
</evidence>
<keyword evidence="9 10" id="KW-0238">DNA-binding</keyword>
<dbReference type="Gene3D" id="1.20.58.2040">
    <property type="match status" value="1"/>
</dbReference>
<protein>
    <recommendedName>
        <fullName evidence="10">Type I restriction enzyme endonuclease subunit</fullName>
        <shortName evidence="10">R protein</shortName>
        <ecNumber evidence="10">3.1.21.3</ecNumber>
    </recommendedName>
</protein>
<evidence type="ECO:0000256" key="1">
    <source>
        <dbReference type="ARBA" id="ARBA00000851"/>
    </source>
</evidence>
<comment type="caution">
    <text evidence="12">The sequence shown here is derived from an EMBL/GenBank/DDBJ whole genome shotgun (WGS) entry which is preliminary data.</text>
</comment>
<dbReference type="Pfam" id="PF12008">
    <property type="entry name" value="EcoR124_C"/>
    <property type="match status" value="1"/>
</dbReference>
<evidence type="ECO:0000313" key="12">
    <source>
        <dbReference type="EMBL" id="TGK29411.1"/>
    </source>
</evidence>
<organism evidence="12 13">
    <name type="scientific">Leptospira gomenensis</name>
    <dbReference type="NCBI Taxonomy" id="2484974"/>
    <lineage>
        <taxon>Bacteria</taxon>
        <taxon>Pseudomonadati</taxon>
        <taxon>Spirochaetota</taxon>
        <taxon>Spirochaetia</taxon>
        <taxon>Leptospirales</taxon>
        <taxon>Leptospiraceae</taxon>
        <taxon>Leptospira</taxon>
    </lineage>
</organism>
<dbReference type="Pfam" id="PF18766">
    <property type="entry name" value="SWI2_SNF2"/>
    <property type="match status" value="1"/>
</dbReference>
<evidence type="ECO:0000256" key="4">
    <source>
        <dbReference type="ARBA" id="ARBA00022741"/>
    </source>
</evidence>
<evidence type="ECO:0000256" key="8">
    <source>
        <dbReference type="ARBA" id="ARBA00022840"/>
    </source>
</evidence>
<dbReference type="InterPro" id="IPR027417">
    <property type="entry name" value="P-loop_NTPase"/>
</dbReference>
<dbReference type="OrthoDB" id="9758243at2"/>
<dbReference type="GO" id="GO:0005524">
    <property type="term" value="F:ATP binding"/>
    <property type="evidence" value="ECO:0007669"/>
    <property type="project" value="UniProtKB-KW"/>
</dbReference>
<sequence length="1032" mass="119979">MHEYRPIVESNNFIVLDKYTREWQVSENYQSEADLERELVRDLINQGYEFLPNLNTPEKMLANVRENLQSLNGMQFSEGEWIRFVETWLDRPNDTVIDKTRKIHDDYIHDFVFDDGHIQNIYLLDKKNIARNKVQVIRQFEQTGTYSNRYDVTILVNGLPLVQIELKKRGVAIREAFNQIHRYSKESFNSERSLFKYLQLFVISNGTDSRYFANTTQRNKNSFDFTMNWAKADNSLMKDLKDFTATFFQKNTLLNVLLTYSVFDTSDTLLVMRPYQIAATERILWKIKSSYRAKNWSKPEGGGYVWHTTGSGKTLTSFKAARLATELDFIDKVFFVVDRKDLDYQTMKEYQRFSPDSVNGSDSTAGLKQNLEMDDNKIIVTTIQKLNNLIKSESDLSVYNQQVVFIFDEAHRSQFGEAQKNLKKKFRKFYQFGFTGTPIFPQNALSADTTASVFGRELHSYVITDAIRDEKVLKFKVDYNDVRPKFKEIETEQDEKKLTAAENKQALLHEERIREISQYILNQFRQKTHRLQAGSKGFNAMFAVSSVDAAKLYYESFKELQKDQDKPLKVATIFSFSANEEQDAVGEIQDESFEVSAMESTSKEFLRAAINDYNALFQTNFGVDSNNFQNYYRDLAKKVKDREIDLLIVVGMFLTGFDAPTMNTLFVDKNLRYHGLLQAYSRTNRIYDATKTFGNIVTFRDLEKATVEAITLYGDKNTKNVVLEKSYKEYMEGFTDLVTGEARRGYVDVVAELQQRFPNPETIEKETDKKAFVKLFGEYLRVENILQNYDEFTSLKALQSVDMSNQEAVEEYKAKHYVSDEGLAALQKIQVPAERKIQDYRSTYNDIRDWLRRQKSGDEKVKPRIDWDDVVFEVDLLKSQEINLDYILELIFEHNKKVKNKSTLIEDIRRVIRASIGNRAKESLMVDFINQTDLDQISDKASVIDAFFSFAQTEQKREADELIQTENLNAEAAKRYITSSLRREFASENGTELNTILPRMSPLHPQYLTIKQSVFQKVSAFVEKFKGVGGQI</sequence>
<dbReference type="AlphaFoldDB" id="A0A5F1YY49"/>
<keyword evidence="13" id="KW-1185">Reference proteome</keyword>
<evidence type="ECO:0000313" key="13">
    <source>
        <dbReference type="Proteomes" id="UP000298277"/>
    </source>
</evidence>
<comment type="catalytic activity">
    <reaction evidence="1 10">
        <text>Endonucleolytic cleavage of DNA to give random double-stranded fragments with terminal 5'-phosphates, ATP is simultaneously hydrolyzed.</text>
        <dbReference type="EC" id="3.1.21.3"/>
    </reaction>
</comment>
<dbReference type="CDD" id="cd22332">
    <property type="entry name" value="HsdR_N"/>
    <property type="match status" value="1"/>
</dbReference>
<evidence type="ECO:0000256" key="9">
    <source>
        <dbReference type="ARBA" id="ARBA00023125"/>
    </source>
</evidence>
<dbReference type="PANTHER" id="PTHR30195">
    <property type="entry name" value="TYPE I SITE-SPECIFIC DEOXYRIBONUCLEASE PROTEIN SUBUNIT M AND R"/>
    <property type="match status" value="1"/>
</dbReference>
<dbReference type="Pfam" id="PF04313">
    <property type="entry name" value="HSDR_N"/>
    <property type="match status" value="1"/>
</dbReference>
<evidence type="ECO:0000256" key="3">
    <source>
        <dbReference type="ARBA" id="ARBA00022722"/>
    </source>
</evidence>
<keyword evidence="7 10" id="KW-0378">Hydrolase</keyword>
<dbReference type="EMBL" id="RQFA01000072">
    <property type="protein sequence ID" value="TGK29411.1"/>
    <property type="molecule type" value="Genomic_DNA"/>
</dbReference>
<keyword evidence="3" id="KW-0540">Nuclease</keyword>
<dbReference type="InterPro" id="IPR040980">
    <property type="entry name" value="SWI2_SNF2"/>
</dbReference>
<dbReference type="InterPro" id="IPR051268">
    <property type="entry name" value="Type-I_R_enzyme_R_subunit"/>
</dbReference>
<dbReference type="Gene3D" id="3.90.1570.50">
    <property type="match status" value="2"/>
</dbReference>
<dbReference type="GO" id="GO:0003677">
    <property type="term" value="F:DNA binding"/>
    <property type="evidence" value="ECO:0007669"/>
    <property type="project" value="UniProtKB-KW"/>
</dbReference>
<dbReference type="NCBIfam" id="TIGR00348">
    <property type="entry name" value="hsdR"/>
    <property type="match status" value="1"/>
</dbReference>
<dbReference type="SUPFAM" id="SSF52540">
    <property type="entry name" value="P-loop containing nucleoside triphosphate hydrolases"/>
    <property type="match status" value="2"/>
</dbReference>
<dbReference type="InterPro" id="IPR022625">
    <property type="entry name" value="TypeI_RM_Rsu_C"/>
</dbReference>
<dbReference type="PANTHER" id="PTHR30195:SF16">
    <property type="entry name" value="TYPE I RESTRICTION ENZYME ENDONUCLEASE SUBUNIT"/>
    <property type="match status" value="1"/>
</dbReference>
<dbReference type="Gene3D" id="1.10.10.2110">
    <property type="match status" value="1"/>
</dbReference>
<feature type="domain" description="Helicase ATP-binding" evidence="11">
    <location>
        <begin position="294"/>
        <end position="439"/>
    </location>
</feature>
<comment type="function">
    <text evidence="10">Subunit R is required for both nuclease and ATPase activities, but not for modification.</text>
</comment>
<comment type="similarity">
    <text evidence="2 10">Belongs to the HsdR family.</text>
</comment>
<keyword evidence="6 12" id="KW-0255">Endonuclease</keyword>
<dbReference type="Proteomes" id="UP000298277">
    <property type="component" value="Unassembled WGS sequence"/>
</dbReference>